<protein>
    <submittedName>
        <fullName evidence="2">Type III chaperone ShcS1</fullName>
    </submittedName>
</protein>
<evidence type="ECO:0000256" key="1">
    <source>
        <dbReference type="SAM" id="MobiDB-lite"/>
    </source>
</evidence>
<sequence length="125" mass="13744">MEREKNDQTSLLVPSADLDALFVINTLSYIDPEHDGRLLALALHLNLSPVHTMSACIALDVEQNTLCLRYTHDLGGSGADTLLLALENAQALAEQVRQVIETFRRDQGRPSGQTSLSRQSSALMR</sequence>
<comment type="caution">
    <text evidence="2">The sequence shown here is derived from an EMBL/GenBank/DDBJ whole genome shotgun (WGS) entry which is preliminary data.</text>
</comment>
<dbReference type="GO" id="GO:0030254">
    <property type="term" value="P:protein secretion by the type III secretion system"/>
    <property type="evidence" value="ECO:0007669"/>
    <property type="project" value="InterPro"/>
</dbReference>
<dbReference type="Gene3D" id="3.30.1460.10">
    <property type="match status" value="1"/>
</dbReference>
<name>A0A0P9ZIF5_PSESX</name>
<dbReference type="Pfam" id="PF05932">
    <property type="entry name" value="CesT"/>
    <property type="match status" value="1"/>
</dbReference>
<dbReference type="EMBL" id="LJRI01001416">
    <property type="protein sequence ID" value="KPY62025.1"/>
    <property type="molecule type" value="Genomic_DNA"/>
</dbReference>
<proteinExistence type="predicted"/>
<feature type="compositionally biased region" description="Polar residues" evidence="1">
    <location>
        <begin position="110"/>
        <end position="125"/>
    </location>
</feature>
<dbReference type="PATRIC" id="fig|264459.3.peg.3528"/>
<accession>A0A0P9ZIF5</accession>
<dbReference type="SUPFAM" id="SSF69635">
    <property type="entry name" value="Type III secretory system chaperone-like"/>
    <property type="match status" value="1"/>
</dbReference>
<evidence type="ECO:0000313" key="3">
    <source>
        <dbReference type="Proteomes" id="UP000050384"/>
    </source>
</evidence>
<evidence type="ECO:0000313" key="2">
    <source>
        <dbReference type="EMBL" id="KPY62025.1"/>
    </source>
</evidence>
<feature type="region of interest" description="Disordered" evidence="1">
    <location>
        <begin position="104"/>
        <end position="125"/>
    </location>
</feature>
<dbReference type="InterPro" id="IPR010261">
    <property type="entry name" value="Tir_chaperone"/>
</dbReference>
<organism evidence="2 3">
    <name type="scientific">Pseudomonas syringae pv. spinaceae</name>
    <dbReference type="NCBI Taxonomy" id="264459"/>
    <lineage>
        <taxon>Bacteria</taxon>
        <taxon>Pseudomonadati</taxon>
        <taxon>Pseudomonadota</taxon>
        <taxon>Gammaproteobacteria</taxon>
        <taxon>Pseudomonadales</taxon>
        <taxon>Pseudomonadaceae</taxon>
        <taxon>Pseudomonas</taxon>
        <taxon>Pseudomonas syringae</taxon>
    </lineage>
</organism>
<gene>
    <name evidence="2" type="ORF">ALO94_02052</name>
</gene>
<reference evidence="2 3" key="1">
    <citation type="submission" date="2015-09" db="EMBL/GenBank/DDBJ databases">
        <title>Genome announcement of multiple Pseudomonas syringae strains.</title>
        <authorList>
            <person name="Thakur S."/>
            <person name="Wang P.W."/>
            <person name="Gong Y."/>
            <person name="Weir B.S."/>
            <person name="Guttman D.S."/>
        </authorList>
    </citation>
    <scope>NUCLEOTIDE SEQUENCE [LARGE SCALE GENOMIC DNA]</scope>
    <source>
        <strain evidence="2 3">ICMP16929</strain>
    </source>
</reference>
<dbReference type="AlphaFoldDB" id="A0A0P9ZIF5"/>
<dbReference type="Proteomes" id="UP000050384">
    <property type="component" value="Unassembled WGS sequence"/>
</dbReference>